<dbReference type="RefSeq" id="WP_100204016.1">
    <property type="nucleotide sequence ID" value="NZ_PGGW01000066.1"/>
</dbReference>
<dbReference type="AlphaFoldDB" id="A0A2M8LTT4"/>
<protein>
    <submittedName>
        <fullName evidence="2">AraC family transcriptional regulator</fullName>
    </submittedName>
</protein>
<dbReference type="InterPro" id="IPR052158">
    <property type="entry name" value="INH-QAR"/>
</dbReference>
<sequence length="236" mass="24500">MERRNVLLGAAALGIGTSAGQLAGAGTAAAAPRTGPLRVHVVVFDGADELDFIAPHEVFSLARTHSEHGVEVSYVTTGRPRLVTAAHGTGIEVEHTWAPRSADVIVVPGGGTMRRDGPGIWAEIDSGVLPRALAAAPRRGLTIASVCTGAILLAEAGLVRGRPCTTHHRARAELEARGGVFKNARVVDGGDVVTAGGITSGLDLALWLVKREAGPDAATEVETMLEYQARGTVWSR</sequence>
<reference evidence="2 3" key="1">
    <citation type="submission" date="2017-11" db="EMBL/GenBank/DDBJ databases">
        <title>Streptomyces carmine sp. nov., a novel actinomycete isolated from Sophora alopecuroides in Xinjiang, China.</title>
        <authorList>
            <person name="Wang Y."/>
            <person name="Luo X."/>
            <person name="Wan C."/>
            <person name="Zhang L."/>
        </authorList>
    </citation>
    <scope>NUCLEOTIDE SEQUENCE [LARGE SCALE GENOMIC DNA]</scope>
    <source>
        <strain evidence="2 3">TRM SA0054</strain>
    </source>
</reference>
<proteinExistence type="predicted"/>
<gene>
    <name evidence="2" type="ORF">CUT44_24125</name>
</gene>
<comment type="caution">
    <text evidence="2">The sequence shown here is derived from an EMBL/GenBank/DDBJ whole genome shotgun (WGS) entry which is preliminary data.</text>
</comment>
<feature type="domain" description="DJ-1/PfpI" evidence="1">
    <location>
        <begin position="38"/>
        <end position="210"/>
    </location>
</feature>
<evidence type="ECO:0000313" key="3">
    <source>
        <dbReference type="Proteomes" id="UP000230407"/>
    </source>
</evidence>
<dbReference type="PANTHER" id="PTHR43130">
    <property type="entry name" value="ARAC-FAMILY TRANSCRIPTIONAL REGULATOR"/>
    <property type="match status" value="1"/>
</dbReference>
<dbReference type="CDD" id="cd03139">
    <property type="entry name" value="GATase1_PfpI_2"/>
    <property type="match status" value="1"/>
</dbReference>
<dbReference type="SUPFAM" id="SSF52317">
    <property type="entry name" value="Class I glutamine amidotransferase-like"/>
    <property type="match status" value="1"/>
</dbReference>
<dbReference type="InterPro" id="IPR029062">
    <property type="entry name" value="Class_I_gatase-like"/>
</dbReference>
<organism evidence="2 3">
    <name type="scientific">Streptomyces carminius</name>
    <dbReference type="NCBI Taxonomy" id="2665496"/>
    <lineage>
        <taxon>Bacteria</taxon>
        <taxon>Bacillati</taxon>
        <taxon>Actinomycetota</taxon>
        <taxon>Actinomycetes</taxon>
        <taxon>Kitasatosporales</taxon>
        <taxon>Streptomycetaceae</taxon>
        <taxon>Streptomyces</taxon>
    </lineage>
</organism>
<keyword evidence="3" id="KW-1185">Reference proteome</keyword>
<dbReference type="PANTHER" id="PTHR43130:SF3">
    <property type="entry name" value="HTH-TYPE TRANSCRIPTIONAL REGULATOR RV1931C"/>
    <property type="match status" value="1"/>
</dbReference>
<name>A0A2M8LTT4_9ACTN</name>
<dbReference type="Gene3D" id="3.40.50.880">
    <property type="match status" value="1"/>
</dbReference>
<evidence type="ECO:0000259" key="1">
    <source>
        <dbReference type="Pfam" id="PF01965"/>
    </source>
</evidence>
<dbReference type="EMBL" id="PGGW01000066">
    <property type="protein sequence ID" value="PJE95372.1"/>
    <property type="molecule type" value="Genomic_DNA"/>
</dbReference>
<evidence type="ECO:0000313" key="2">
    <source>
        <dbReference type="EMBL" id="PJE95372.1"/>
    </source>
</evidence>
<dbReference type="InterPro" id="IPR002818">
    <property type="entry name" value="DJ-1/PfpI"/>
</dbReference>
<dbReference type="Proteomes" id="UP000230407">
    <property type="component" value="Unassembled WGS sequence"/>
</dbReference>
<dbReference type="Pfam" id="PF01965">
    <property type="entry name" value="DJ-1_PfpI"/>
    <property type="match status" value="1"/>
</dbReference>
<accession>A0A2M8LTT4</accession>